<name>A0A562UH73_9SPHI</name>
<dbReference type="EMBL" id="VLLI01000001">
    <property type="protein sequence ID" value="TWJ04525.1"/>
    <property type="molecule type" value="Genomic_DNA"/>
</dbReference>
<comment type="caution">
    <text evidence="2">The sequence shown here is derived from an EMBL/GenBank/DDBJ whole genome shotgun (WGS) entry which is preliminary data.</text>
</comment>
<keyword evidence="1" id="KW-0812">Transmembrane</keyword>
<dbReference type="Proteomes" id="UP000317010">
    <property type="component" value="Unassembled WGS sequence"/>
</dbReference>
<sequence>MNLGSNPTSAIVFNFSLFLCCVLSTSRTFGNKLLFLKPMLTVTNHTLEKLEMLLKTTGYKVRYEKGNFKTGACLLQNSKVIVVNKFSGLESKILAISELARDLEMDYNLLDDKQIAFHQQLKQIKLEL</sequence>
<evidence type="ECO:0000313" key="3">
    <source>
        <dbReference type="Proteomes" id="UP000317010"/>
    </source>
</evidence>
<protein>
    <submittedName>
        <fullName evidence="2">Uncharacterized protein</fullName>
    </submittedName>
</protein>
<feature type="transmembrane region" description="Helical" evidence="1">
    <location>
        <begin position="12"/>
        <end position="30"/>
    </location>
</feature>
<accession>A0A562UH73</accession>
<dbReference type="AlphaFoldDB" id="A0A562UH73"/>
<organism evidence="2 3">
    <name type="scientific">Mucilaginibacter frigoritolerans</name>
    <dbReference type="NCBI Taxonomy" id="652788"/>
    <lineage>
        <taxon>Bacteria</taxon>
        <taxon>Pseudomonadati</taxon>
        <taxon>Bacteroidota</taxon>
        <taxon>Sphingobacteriia</taxon>
        <taxon>Sphingobacteriales</taxon>
        <taxon>Sphingobacteriaceae</taxon>
        <taxon>Mucilaginibacter</taxon>
    </lineage>
</organism>
<keyword evidence="1" id="KW-0472">Membrane</keyword>
<keyword evidence="3" id="KW-1185">Reference proteome</keyword>
<proteinExistence type="predicted"/>
<evidence type="ECO:0000313" key="2">
    <source>
        <dbReference type="EMBL" id="TWJ04525.1"/>
    </source>
</evidence>
<evidence type="ECO:0000256" key="1">
    <source>
        <dbReference type="SAM" id="Phobius"/>
    </source>
</evidence>
<reference evidence="2 3" key="1">
    <citation type="submission" date="2019-07" db="EMBL/GenBank/DDBJ databases">
        <title>Genomic Encyclopedia of Archaeal and Bacterial Type Strains, Phase II (KMG-II): from individual species to whole genera.</title>
        <authorList>
            <person name="Goeker M."/>
        </authorList>
    </citation>
    <scope>NUCLEOTIDE SEQUENCE [LARGE SCALE GENOMIC DNA]</scope>
    <source>
        <strain evidence="2 3">ATCC BAA-1854</strain>
    </source>
</reference>
<gene>
    <name evidence="2" type="ORF">JN11_00234</name>
</gene>
<keyword evidence="1" id="KW-1133">Transmembrane helix</keyword>